<gene>
    <name evidence="1" type="ORF">W7K_05460</name>
</gene>
<accession>A0A0L8ADP8</accession>
<dbReference type="Proteomes" id="UP000036890">
    <property type="component" value="Unassembled WGS sequence"/>
</dbReference>
<sequence>MVGTGALRILLTGAAGLVGQGVALACQRSPHVSGLTALVRHPGSLSGAGSELIVPDFLRIQGRLEELAGFDACFYCAGAPPVGTTEAEYRRVTLDTTLAVARAWAAANPEGFFLYVSGAGADPRSRLMPLRIKGETEVALQAQPVRTVMLRPGGVRPVSGTGTRHAVLKPLYWGGAPLMKLAGALVPSLVTSNLAVGQAMIALAGREHPPATVECADINRIAAGMRDPAA</sequence>
<dbReference type="PANTHER" id="PTHR14097:SF8">
    <property type="entry name" value="NAD(P)-BINDING DOMAIN-CONTAINING PROTEIN"/>
    <property type="match status" value="1"/>
</dbReference>
<protein>
    <submittedName>
        <fullName evidence="1">Oxidoreductase</fullName>
    </submittedName>
</protein>
<dbReference type="RefSeq" id="WP_032952681.1">
    <property type="nucleotide sequence ID" value="NZ_AJLO02000014.1"/>
</dbReference>
<reference evidence="1 2" key="1">
    <citation type="journal article" date="2012" name="J. Bacteriol.">
        <title>Genome sequence of a novel nicotine-degrading strain, Pseudomonas geniculata N1.</title>
        <authorList>
            <person name="Tang H."/>
            <person name="Yu H."/>
            <person name="Tai C."/>
            <person name="Huang K."/>
            <person name="Liu Y."/>
            <person name="Wang L."/>
            <person name="Yao Y."/>
            <person name="Wu G."/>
            <person name="Xu P."/>
        </authorList>
    </citation>
    <scope>NUCLEOTIDE SEQUENCE [LARGE SCALE GENOMIC DNA]</scope>
    <source>
        <strain evidence="1 2">N1</strain>
    </source>
</reference>
<evidence type="ECO:0000313" key="2">
    <source>
        <dbReference type="Proteomes" id="UP000036890"/>
    </source>
</evidence>
<comment type="caution">
    <text evidence="1">The sequence shown here is derived from an EMBL/GenBank/DDBJ whole genome shotgun (WGS) entry which is preliminary data.</text>
</comment>
<dbReference type="PANTHER" id="PTHR14097">
    <property type="entry name" value="OXIDOREDUCTASE HTATIP2"/>
    <property type="match status" value="1"/>
</dbReference>
<dbReference type="AlphaFoldDB" id="A0A0L8ADP8"/>
<dbReference type="OrthoDB" id="9798632at2"/>
<dbReference type="EMBL" id="AJLO02000014">
    <property type="protein sequence ID" value="KOF00270.1"/>
    <property type="molecule type" value="Genomic_DNA"/>
</dbReference>
<dbReference type="SUPFAM" id="SSF51735">
    <property type="entry name" value="NAD(P)-binding Rossmann-fold domains"/>
    <property type="match status" value="1"/>
</dbReference>
<organism evidence="1 2">
    <name type="scientific">Stenotrophomonas geniculata N1</name>
    <dbReference type="NCBI Taxonomy" id="1167641"/>
    <lineage>
        <taxon>Bacteria</taxon>
        <taxon>Pseudomonadati</taxon>
        <taxon>Pseudomonadota</taxon>
        <taxon>Gammaproteobacteria</taxon>
        <taxon>Lysobacterales</taxon>
        <taxon>Lysobacteraceae</taxon>
        <taxon>Stenotrophomonas</taxon>
    </lineage>
</organism>
<evidence type="ECO:0000313" key="1">
    <source>
        <dbReference type="EMBL" id="KOF00270.1"/>
    </source>
</evidence>
<name>A0A0L8ADP8_9GAMM</name>
<proteinExistence type="predicted"/>
<dbReference type="Gene3D" id="3.40.50.720">
    <property type="entry name" value="NAD(P)-binding Rossmann-like Domain"/>
    <property type="match status" value="1"/>
</dbReference>
<dbReference type="InterPro" id="IPR036291">
    <property type="entry name" value="NAD(P)-bd_dom_sf"/>
</dbReference>